<dbReference type="GO" id="GO:0005737">
    <property type="term" value="C:cytoplasm"/>
    <property type="evidence" value="ECO:0007669"/>
    <property type="project" value="TreeGrafter"/>
</dbReference>
<sequence length="249" mass="27168">MVYPPPYIINPESGNAHTNTIILLHGRGSTARTFAQDLLLLKTSSPSQNLLAHFPNARWVFPDAGERWCTPFKEKASAWCDTFSLEDLSVRQDLQVAGLRDGILHVRCIVEEEIERLGGKSEKVILGGFSQGSATALWSLFTGAAVARGPLGGFFGIGAWMPFTREAKKAVGISEVALAQEKRVPQLATTFWDILGIDPVTPVEMIQARLHKMPVSLGHGTDVCISPITKAKQEMLLITVPCDRTFVSA</sequence>
<protein>
    <recommendedName>
        <fullName evidence="2">Phospholipase/carboxylesterase/thioesterase domain-containing protein</fullName>
    </recommendedName>
</protein>
<dbReference type="GO" id="GO:0008474">
    <property type="term" value="F:palmitoyl-(protein) hydrolase activity"/>
    <property type="evidence" value="ECO:0007669"/>
    <property type="project" value="TreeGrafter"/>
</dbReference>
<evidence type="ECO:0000256" key="1">
    <source>
        <dbReference type="ARBA" id="ARBA00006499"/>
    </source>
</evidence>
<gene>
    <name evidence="3" type="ORF">K504DRAFT_464629</name>
</gene>
<dbReference type="Pfam" id="PF02230">
    <property type="entry name" value="Abhydrolase_2"/>
    <property type="match status" value="1"/>
</dbReference>
<accession>A0A6G1KI69</accession>
<name>A0A6G1KI69_9PLEO</name>
<dbReference type="InterPro" id="IPR029058">
    <property type="entry name" value="AB_hydrolase_fold"/>
</dbReference>
<evidence type="ECO:0000259" key="2">
    <source>
        <dbReference type="Pfam" id="PF02230"/>
    </source>
</evidence>
<feature type="domain" description="Phospholipase/carboxylesterase/thioesterase" evidence="2">
    <location>
        <begin position="13"/>
        <end position="170"/>
    </location>
</feature>
<organism evidence="3 4">
    <name type="scientific">Pleomassaria siparia CBS 279.74</name>
    <dbReference type="NCBI Taxonomy" id="1314801"/>
    <lineage>
        <taxon>Eukaryota</taxon>
        <taxon>Fungi</taxon>
        <taxon>Dikarya</taxon>
        <taxon>Ascomycota</taxon>
        <taxon>Pezizomycotina</taxon>
        <taxon>Dothideomycetes</taxon>
        <taxon>Pleosporomycetidae</taxon>
        <taxon>Pleosporales</taxon>
        <taxon>Pleomassariaceae</taxon>
        <taxon>Pleomassaria</taxon>
    </lineage>
</organism>
<dbReference type="GO" id="GO:0052689">
    <property type="term" value="F:carboxylic ester hydrolase activity"/>
    <property type="evidence" value="ECO:0007669"/>
    <property type="project" value="TreeGrafter"/>
</dbReference>
<dbReference type="InterPro" id="IPR050565">
    <property type="entry name" value="LYPA1-2/EST-like"/>
</dbReference>
<dbReference type="SUPFAM" id="SSF53474">
    <property type="entry name" value="alpha/beta-Hydrolases"/>
    <property type="match status" value="1"/>
</dbReference>
<dbReference type="PANTHER" id="PTHR10655:SF63">
    <property type="entry name" value="PHOSPHOLIPASE_CARBOXYLESTERASE_THIOESTERASE DOMAIN-CONTAINING PROTEIN"/>
    <property type="match status" value="1"/>
</dbReference>
<keyword evidence="4" id="KW-1185">Reference proteome</keyword>
<evidence type="ECO:0000313" key="3">
    <source>
        <dbReference type="EMBL" id="KAF2712539.1"/>
    </source>
</evidence>
<proteinExistence type="inferred from homology"/>
<dbReference type="AlphaFoldDB" id="A0A6G1KI69"/>
<dbReference type="Gene3D" id="3.40.50.1820">
    <property type="entry name" value="alpha/beta hydrolase"/>
    <property type="match status" value="1"/>
</dbReference>
<comment type="similarity">
    <text evidence="1">Belongs to the AB hydrolase superfamily. AB hydrolase 2 family.</text>
</comment>
<reference evidence="3" key="1">
    <citation type="journal article" date="2020" name="Stud. Mycol.">
        <title>101 Dothideomycetes genomes: a test case for predicting lifestyles and emergence of pathogens.</title>
        <authorList>
            <person name="Haridas S."/>
            <person name="Albert R."/>
            <person name="Binder M."/>
            <person name="Bloem J."/>
            <person name="Labutti K."/>
            <person name="Salamov A."/>
            <person name="Andreopoulos B."/>
            <person name="Baker S."/>
            <person name="Barry K."/>
            <person name="Bills G."/>
            <person name="Bluhm B."/>
            <person name="Cannon C."/>
            <person name="Castanera R."/>
            <person name="Culley D."/>
            <person name="Daum C."/>
            <person name="Ezra D."/>
            <person name="Gonzalez J."/>
            <person name="Henrissat B."/>
            <person name="Kuo A."/>
            <person name="Liang C."/>
            <person name="Lipzen A."/>
            <person name="Lutzoni F."/>
            <person name="Magnuson J."/>
            <person name="Mondo S."/>
            <person name="Nolan M."/>
            <person name="Ohm R."/>
            <person name="Pangilinan J."/>
            <person name="Park H.-J."/>
            <person name="Ramirez L."/>
            <person name="Alfaro M."/>
            <person name="Sun H."/>
            <person name="Tritt A."/>
            <person name="Yoshinaga Y."/>
            <person name="Zwiers L.-H."/>
            <person name="Turgeon B."/>
            <person name="Goodwin S."/>
            <person name="Spatafora J."/>
            <person name="Crous P."/>
            <person name="Grigoriev I."/>
        </authorList>
    </citation>
    <scope>NUCLEOTIDE SEQUENCE</scope>
    <source>
        <strain evidence="3">CBS 279.74</strain>
    </source>
</reference>
<dbReference type="PANTHER" id="PTHR10655">
    <property type="entry name" value="LYSOPHOSPHOLIPASE-RELATED"/>
    <property type="match status" value="1"/>
</dbReference>
<dbReference type="InterPro" id="IPR003140">
    <property type="entry name" value="PLipase/COase/thioEstase"/>
</dbReference>
<dbReference type="OrthoDB" id="2418081at2759"/>
<evidence type="ECO:0000313" key="4">
    <source>
        <dbReference type="Proteomes" id="UP000799428"/>
    </source>
</evidence>
<dbReference type="EMBL" id="MU005766">
    <property type="protein sequence ID" value="KAF2712539.1"/>
    <property type="molecule type" value="Genomic_DNA"/>
</dbReference>
<dbReference type="Proteomes" id="UP000799428">
    <property type="component" value="Unassembled WGS sequence"/>
</dbReference>